<organism evidence="1 2">
    <name type="scientific">Paenibacillus baimaensis</name>
    <dbReference type="NCBI Taxonomy" id="2982185"/>
    <lineage>
        <taxon>Bacteria</taxon>
        <taxon>Bacillati</taxon>
        <taxon>Bacillota</taxon>
        <taxon>Bacilli</taxon>
        <taxon>Bacillales</taxon>
        <taxon>Paenibacillaceae</taxon>
        <taxon>Paenibacillus</taxon>
    </lineage>
</organism>
<name>A0ABT2UW46_9BACL</name>
<sequence>MCELFPEASEMDITRTKALLKQYKEKKHKLEHFNKKPPENDQQQEAYSKLITFTRLIETAVDQILEPDVKTVLEYRFIKGNSRAATMLRFSGWNCCDKTIDRKILDGIESVANTILYL</sequence>
<evidence type="ECO:0000313" key="2">
    <source>
        <dbReference type="Proteomes" id="UP001652445"/>
    </source>
</evidence>
<accession>A0ABT2UW46</accession>
<dbReference type="Proteomes" id="UP001652445">
    <property type="component" value="Unassembled WGS sequence"/>
</dbReference>
<evidence type="ECO:0000313" key="1">
    <source>
        <dbReference type="EMBL" id="MCU6798012.1"/>
    </source>
</evidence>
<proteinExistence type="predicted"/>
<protein>
    <submittedName>
        <fullName evidence="1">Uncharacterized protein</fullName>
    </submittedName>
</protein>
<dbReference type="EMBL" id="JAOQIO010000124">
    <property type="protein sequence ID" value="MCU6798012.1"/>
    <property type="molecule type" value="Genomic_DNA"/>
</dbReference>
<keyword evidence="2" id="KW-1185">Reference proteome</keyword>
<reference evidence="1 2" key="1">
    <citation type="submission" date="2022-09" db="EMBL/GenBank/DDBJ databases">
        <authorList>
            <person name="Han X.L."/>
            <person name="Wang Q."/>
            <person name="Lu T."/>
        </authorList>
    </citation>
    <scope>NUCLEOTIDE SEQUENCE [LARGE SCALE GENOMIC DNA]</scope>
    <source>
        <strain evidence="1 2">WQ 127069</strain>
    </source>
</reference>
<gene>
    <name evidence="1" type="ORF">OB236_38395</name>
</gene>
<comment type="caution">
    <text evidence="1">The sequence shown here is derived from an EMBL/GenBank/DDBJ whole genome shotgun (WGS) entry which is preliminary data.</text>
</comment>